<reference evidence="2 3" key="1">
    <citation type="submission" date="2019-06" db="EMBL/GenBank/DDBJ databases">
        <title>Sequencing the genomes of 1000 actinobacteria strains.</title>
        <authorList>
            <person name="Klenk H.-P."/>
        </authorList>
    </citation>
    <scope>NUCLEOTIDE SEQUENCE [LARGE SCALE GENOMIC DNA]</scope>
    <source>
        <strain evidence="2 3">DSM 18082</strain>
    </source>
</reference>
<dbReference type="Proteomes" id="UP000319514">
    <property type="component" value="Unassembled WGS sequence"/>
</dbReference>
<dbReference type="RefSeq" id="WP_141787143.1">
    <property type="nucleotide sequence ID" value="NZ_BAAAKX010000009.1"/>
</dbReference>
<dbReference type="OrthoDB" id="5147169at2"/>
<evidence type="ECO:0000256" key="1">
    <source>
        <dbReference type="SAM" id="SignalP"/>
    </source>
</evidence>
<dbReference type="PROSITE" id="PS51257">
    <property type="entry name" value="PROKAR_LIPOPROTEIN"/>
    <property type="match status" value="1"/>
</dbReference>
<proteinExistence type="predicted"/>
<organism evidence="2 3">
    <name type="scientific">Oryzihumus leptocrescens</name>
    <dbReference type="NCBI Taxonomy" id="297536"/>
    <lineage>
        <taxon>Bacteria</taxon>
        <taxon>Bacillati</taxon>
        <taxon>Actinomycetota</taxon>
        <taxon>Actinomycetes</taxon>
        <taxon>Micrococcales</taxon>
        <taxon>Intrasporangiaceae</taxon>
        <taxon>Oryzihumus</taxon>
    </lineage>
</organism>
<gene>
    <name evidence="2" type="ORF">FB474_0424</name>
</gene>
<protein>
    <recommendedName>
        <fullName evidence="4">Lipoprotein</fullName>
    </recommendedName>
</protein>
<evidence type="ECO:0000313" key="2">
    <source>
        <dbReference type="EMBL" id="TQL59078.1"/>
    </source>
</evidence>
<dbReference type="AlphaFoldDB" id="A0A542ZFG8"/>
<feature type="chain" id="PRO_5039423299" description="Lipoprotein" evidence="1">
    <location>
        <begin position="25"/>
        <end position="182"/>
    </location>
</feature>
<accession>A0A542ZFG8</accession>
<dbReference type="Gene3D" id="1.10.4030.10">
    <property type="entry name" value="Porin chaperone SurA, peptide-binding domain"/>
    <property type="match status" value="1"/>
</dbReference>
<evidence type="ECO:0008006" key="4">
    <source>
        <dbReference type="Google" id="ProtNLM"/>
    </source>
</evidence>
<comment type="caution">
    <text evidence="2">The sequence shown here is derived from an EMBL/GenBank/DDBJ whole genome shotgun (WGS) entry which is preliminary data.</text>
</comment>
<keyword evidence="1" id="KW-0732">Signal</keyword>
<keyword evidence="3" id="KW-1185">Reference proteome</keyword>
<name>A0A542ZFG8_9MICO</name>
<evidence type="ECO:0000313" key="3">
    <source>
        <dbReference type="Proteomes" id="UP000319514"/>
    </source>
</evidence>
<feature type="signal peptide" evidence="1">
    <location>
        <begin position="1"/>
        <end position="24"/>
    </location>
</feature>
<dbReference type="EMBL" id="VFOQ01000001">
    <property type="protein sequence ID" value="TQL59078.1"/>
    <property type="molecule type" value="Genomic_DNA"/>
</dbReference>
<sequence>MKVLPTARAAAPVALILGAALALSGCGPQEAGAAAIVGNRVISDQDVQTAAQETNKGVEGLQQPFTASDTLVFLIVSPYVLDAAAKGGHGVSESQAKAALTKLANPSPATLQFARTFIALQGLTQEQVQGVLAEVQKAKITVNPRYGKLDPKTLRLDTSEPNWIKKVPQANATTAPSVPSGQ</sequence>